<comment type="cofactor">
    <cofactor evidence="5">
        <name>FMN</name>
        <dbReference type="ChEBI" id="CHEBI:58210"/>
    </cofactor>
    <text evidence="5">Binds 1 FMN per subunit.</text>
</comment>
<keyword evidence="2" id="KW-0285">Flavoprotein</keyword>
<dbReference type="Pfam" id="PF01243">
    <property type="entry name" value="PNPOx_N"/>
    <property type="match status" value="1"/>
</dbReference>
<dbReference type="EMBL" id="BOOP01000031">
    <property type="protein sequence ID" value="GII41304.1"/>
    <property type="molecule type" value="Genomic_DNA"/>
</dbReference>
<evidence type="ECO:0000256" key="1">
    <source>
        <dbReference type="ARBA" id="ARBA00007301"/>
    </source>
</evidence>
<evidence type="ECO:0000256" key="5">
    <source>
        <dbReference type="PIRSR" id="PIRSR000190-2"/>
    </source>
</evidence>
<feature type="domain" description="Pyridoxamine 5'-phosphate oxidase N-terminal" evidence="6">
    <location>
        <begin position="47"/>
        <end position="159"/>
    </location>
</feature>
<evidence type="ECO:0000256" key="4">
    <source>
        <dbReference type="ARBA" id="ARBA00023002"/>
    </source>
</evidence>
<dbReference type="GO" id="GO:0008615">
    <property type="term" value="P:pyridoxine biosynthetic process"/>
    <property type="evidence" value="ECO:0007669"/>
    <property type="project" value="InterPro"/>
</dbReference>
<keyword evidence="9" id="KW-1185">Reference proteome</keyword>
<dbReference type="PANTHER" id="PTHR10851">
    <property type="entry name" value="PYRIDOXINE-5-PHOSPHATE OXIDASE"/>
    <property type="match status" value="1"/>
</dbReference>
<dbReference type="PIRSF" id="PIRSF000190">
    <property type="entry name" value="Pyd_amn-ph_oxd"/>
    <property type="match status" value="1"/>
</dbReference>
<proteinExistence type="inferred from homology"/>
<evidence type="ECO:0000259" key="7">
    <source>
        <dbReference type="Pfam" id="PF10590"/>
    </source>
</evidence>
<gene>
    <name evidence="8" type="primary">pdxH_2</name>
    <name evidence="8" type="ORF">Pph01_63070</name>
</gene>
<feature type="binding site" evidence="5">
    <location>
        <begin position="74"/>
        <end position="79"/>
    </location>
    <ligand>
        <name>FMN</name>
        <dbReference type="ChEBI" id="CHEBI:58210"/>
    </ligand>
</feature>
<comment type="similarity">
    <text evidence="1">Belongs to the pyridoxamine 5'-phosphate oxidase family.</text>
</comment>
<feature type="binding site" evidence="5">
    <location>
        <position position="209"/>
    </location>
    <ligand>
        <name>FMN</name>
        <dbReference type="ChEBI" id="CHEBI:58210"/>
    </ligand>
</feature>
<dbReference type="Pfam" id="PF10590">
    <property type="entry name" value="PNP_phzG_C"/>
    <property type="match status" value="1"/>
</dbReference>
<dbReference type="SUPFAM" id="SSF50475">
    <property type="entry name" value="FMN-binding split barrel"/>
    <property type="match status" value="1"/>
</dbReference>
<comment type="caution">
    <text evidence="8">The sequence shown here is derived from an EMBL/GenBank/DDBJ whole genome shotgun (WGS) entry which is preliminary data.</text>
</comment>
<dbReference type="Proteomes" id="UP000622547">
    <property type="component" value="Unassembled WGS sequence"/>
</dbReference>
<dbReference type="PANTHER" id="PTHR10851:SF0">
    <property type="entry name" value="PYRIDOXINE-5'-PHOSPHATE OXIDASE"/>
    <property type="match status" value="1"/>
</dbReference>
<dbReference type="InterPro" id="IPR000659">
    <property type="entry name" value="Pyridox_Oxase"/>
</dbReference>
<dbReference type="RefSeq" id="WP_204076767.1">
    <property type="nucleotide sequence ID" value="NZ_BAABHI010000012.1"/>
</dbReference>
<evidence type="ECO:0000256" key="3">
    <source>
        <dbReference type="ARBA" id="ARBA00022643"/>
    </source>
</evidence>
<dbReference type="NCBIfam" id="NF004231">
    <property type="entry name" value="PRK05679.1"/>
    <property type="match status" value="1"/>
</dbReference>
<keyword evidence="4" id="KW-0560">Oxidoreductase</keyword>
<sequence length="226" mass="24919">MSQESPAERSDVRRLLRSLPVFAFGLPEFRPETAPDDPVSLFVEWLTSAIEGGVPEPHAMTLSTADADGRPSARVLICKDVDGSGTWYFASSASSRKGHELEANPHAALTFYWPQHGRQIRVRGAVTPTGAERSAADFLARSPGARAEALSSRQSQVLDDPAEAETALRAASDRLAAEPDLVAADWTLYALAAAEVEFWQADERRRHTRLRYERTGGGWVRHRLWP</sequence>
<dbReference type="GO" id="GO:0010181">
    <property type="term" value="F:FMN binding"/>
    <property type="evidence" value="ECO:0007669"/>
    <property type="project" value="InterPro"/>
</dbReference>
<dbReference type="InterPro" id="IPR019576">
    <property type="entry name" value="Pyridoxamine_oxidase_dimer_C"/>
</dbReference>
<dbReference type="InterPro" id="IPR011576">
    <property type="entry name" value="Pyridox_Oxase_N"/>
</dbReference>
<dbReference type="AlphaFoldDB" id="A0A8J3U9M1"/>
<feature type="binding site" evidence="5">
    <location>
        <position position="119"/>
    </location>
    <ligand>
        <name>FMN</name>
        <dbReference type="ChEBI" id="CHEBI:58210"/>
    </ligand>
</feature>
<organism evidence="8 9">
    <name type="scientific">Planotetraspora phitsanulokensis</name>
    <dbReference type="NCBI Taxonomy" id="575192"/>
    <lineage>
        <taxon>Bacteria</taxon>
        <taxon>Bacillati</taxon>
        <taxon>Actinomycetota</taxon>
        <taxon>Actinomycetes</taxon>
        <taxon>Streptosporangiales</taxon>
        <taxon>Streptosporangiaceae</taxon>
        <taxon>Planotetraspora</taxon>
    </lineage>
</organism>
<evidence type="ECO:0000313" key="8">
    <source>
        <dbReference type="EMBL" id="GII41304.1"/>
    </source>
</evidence>
<feature type="binding site" evidence="5">
    <location>
        <begin position="154"/>
        <end position="155"/>
    </location>
    <ligand>
        <name>FMN</name>
        <dbReference type="ChEBI" id="CHEBI:58210"/>
    </ligand>
</feature>
<keyword evidence="3 5" id="KW-0288">FMN</keyword>
<dbReference type="Gene3D" id="2.30.110.10">
    <property type="entry name" value="Electron Transport, Fmn-binding Protein, Chain A"/>
    <property type="match status" value="1"/>
</dbReference>
<dbReference type="GO" id="GO:0004733">
    <property type="term" value="F:pyridoxamine phosphate oxidase activity"/>
    <property type="evidence" value="ECO:0007669"/>
    <property type="project" value="InterPro"/>
</dbReference>
<protein>
    <submittedName>
        <fullName evidence="8">Pyridoxamine 5'-phosphate oxidase</fullName>
    </submittedName>
</protein>
<feature type="binding site" evidence="5">
    <location>
        <position position="96"/>
    </location>
    <ligand>
        <name>FMN</name>
        <dbReference type="ChEBI" id="CHEBI:58210"/>
    </ligand>
</feature>
<name>A0A8J3U9M1_9ACTN</name>
<reference evidence="8 9" key="1">
    <citation type="submission" date="2021-01" db="EMBL/GenBank/DDBJ databases">
        <title>Whole genome shotgun sequence of Planotetraspora phitsanulokensis NBRC 104273.</title>
        <authorList>
            <person name="Komaki H."/>
            <person name="Tamura T."/>
        </authorList>
    </citation>
    <scope>NUCLEOTIDE SEQUENCE [LARGE SCALE GENOMIC DNA]</scope>
    <source>
        <strain evidence="8 9">NBRC 104273</strain>
    </source>
</reference>
<feature type="binding site" evidence="5">
    <location>
        <position position="97"/>
    </location>
    <ligand>
        <name>FMN</name>
        <dbReference type="ChEBI" id="CHEBI:58210"/>
    </ligand>
</feature>
<feature type="domain" description="Pyridoxine 5'-phosphate oxidase dimerisation C-terminal" evidence="7">
    <location>
        <begin position="186"/>
        <end position="226"/>
    </location>
</feature>
<feature type="binding site" evidence="5">
    <location>
        <position position="199"/>
    </location>
    <ligand>
        <name>FMN</name>
        <dbReference type="ChEBI" id="CHEBI:58210"/>
    </ligand>
</feature>
<dbReference type="InterPro" id="IPR012349">
    <property type="entry name" value="Split_barrel_FMN-bd"/>
</dbReference>
<evidence type="ECO:0000313" key="9">
    <source>
        <dbReference type="Proteomes" id="UP000622547"/>
    </source>
</evidence>
<evidence type="ECO:0000256" key="2">
    <source>
        <dbReference type="ARBA" id="ARBA00022630"/>
    </source>
</evidence>
<evidence type="ECO:0000259" key="6">
    <source>
        <dbReference type="Pfam" id="PF01243"/>
    </source>
</evidence>
<accession>A0A8J3U9M1</accession>